<sequence>MDRLAQHNLDRINAYRRAAGAPPLVLDARLSGFALDGTRELVRTRTFHGHIGHASRADLTRAGFGDAWAENQGGETRALPTPIANEERQIDDILDGMMREGPGGGHHDNVLAPKMKRLGVGIVVHDDGALDLTNDFST</sequence>
<dbReference type="Proteomes" id="UP000064967">
    <property type="component" value="Chromosome"/>
</dbReference>
<dbReference type="EMBL" id="CP012333">
    <property type="protein sequence ID" value="AKU98311.1"/>
    <property type="molecule type" value="Genomic_DNA"/>
</dbReference>
<proteinExistence type="predicted"/>
<dbReference type="Gene3D" id="3.40.33.10">
    <property type="entry name" value="CAP"/>
    <property type="match status" value="1"/>
</dbReference>
<dbReference type="AlphaFoldDB" id="A0A0K1PY61"/>
<dbReference type="Pfam" id="PF00188">
    <property type="entry name" value="CAP"/>
    <property type="match status" value="1"/>
</dbReference>
<reference evidence="2 3" key="1">
    <citation type="submission" date="2015-08" db="EMBL/GenBank/DDBJ databases">
        <authorList>
            <person name="Babu N.S."/>
            <person name="Beckwith C.J."/>
            <person name="Beseler K.G."/>
            <person name="Brison A."/>
            <person name="Carone J.V."/>
            <person name="Caskin T.P."/>
            <person name="Diamond M."/>
            <person name="Durham M.E."/>
            <person name="Foxe J.M."/>
            <person name="Go M."/>
            <person name="Henderson B.A."/>
            <person name="Jones I.B."/>
            <person name="McGettigan J.A."/>
            <person name="Micheletti S.J."/>
            <person name="Nasrallah M.E."/>
            <person name="Ortiz D."/>
            <person name="Piller C.R."/>
            <person name="Privatt S.R."/>
            <person name="Schneider S.L."/>
            <person name="Sharp S."/>
            <person name="Smith T.C."/>
            <person name="Stanton J.D."/>
            <person name="Ullery H.E."/>
            <person name="Wilson R.J."/>
            <person name="Serrano M.G."/>
            <person name="Buck G."/>
            <person name="Lee V."/>
            <person name="Wang Y."/>
            <person name="Carvalho R."/>
            <person name="Voegtly L."/>
            <person name="Shi R."/>
            <person name="Duckworth R."/>
            <person name="Johnson A."/>
            <person name="Loviza R."/>
            <person name="Walstead R."/>
            <person name="Shah Z."/>
            <person name="Kiflezghi M."/>
            <person name="Wade K."/>
            <person name="Ball S.L."/>
            <person name="Bradley K.W."/>
            <person name="Asai D.J."/>
            <person name="Bowman C.A."/>
            <person name="Russell D.A."/>
            <person name="Pope W.H."/>
            <person name="Jacobs-Sera D."/>
            <person name="Hendrix R.W."/>
            <person name="Hatfull G.F."/>
        </authorList>
    </citation>
    <scope>NUCLEOTIDE SEQUENCE [LARGE SCALE GENOMIC DNA]</scope>
    <source>
        <strain evidence="2 3">DSM 27648</strain>
    </source>
</reference>
<accession>A0A0K1PY61</accession>
<dbReference type="KEGG" id="llu:AKJ09_04975"/>
<dbReference type="InterPro" id="IPR035940">
    <property type="entry name" value="CAP_sf"/>
</dbReference>
<dbReference type="CDD" id="cd05379">
    <property type="entry name" value="CAP_bacterial"/>
    <property type="match status" value="1"/>
</dbReference>
<organism evidence="2 3">
    <name type="scientific">Labilithrix luteola</name>
    <dbReference type="NCBI Taxonomy" id="1391654"/>
    <lineage>
        <taxon>Bacteria</taxon>
        <taxon>Pseudomonadati</taxon>
        <taxon>Myxococcota</taxon>
        <taxon>Polyangia</taxon>
        <taxon>Polyangiales</taxon>
        <taxon>Labilitrichaceae</taxon>
        <taxon>Labilithrix</taxon>
    </lineage>
</organism>
<dbReference type="STRING" id="1391654.AKJ09_04975"/>
<protein>
    <recommendedName>
        <fullName evidence="1">SCP domain-containing protein</fullName>
    </recommendedName>
</protein>
<keyword evidence="3" id="KW-1185">Reference proteome</keyword>
<evidence type="ECO:0000313" key="2">
    <source>
        <dbReference type="EMBL" id="AKU98311.1"/>
    </source>
</evidence>
<dbReference type="InterPro" id="IPR014044">
    <property type="entry name" value="CAP_dom"/>
</dbReference>
<evidence type="ECO:0000313" key="3">
    <source>
        <dbReference type="Proteomes" id="UP000064967"/>
    </source>
</evidence>
<feature type="domain" description="SCP" evidence="1">
    <location>
        <begin position="9"/>
        <end position="128"/>
    </location>
</feature>
<dbReference type="SUPFAM" id="SSF55797">
    <property type="entry name" value="PR-1-like"/>
    <property type="match status" value="1"/>
</dbReference>
<name>A0A0K1PY61_9BACT</name>
<gene>
    <name evidence="2" type="ORF">AKJ09_04975</name>
</gene>
<evidence type="ECO:0000259" key="1">
    <source>
        <dbReference type="Pfam" id="PF00188"/>
    </source>
</evidence>